<comment type="cofactor">
    <cofactor evidence="1">
        <name>Zn(2+)</name>
        <dbReference type="ChEBI" id="CHEBI:29105"/>
    </cofactor>
</comment>
<dbReference type="SUPFAM" id="SSF48239">
    <property type="entry name" value="Terpenoid cyclases/Protein prenyltransferases"/>
    <property type="match status" value="1"/>
</dbReference>
<dbReference type="Pfam" id="PF00432">
    <property type="entry name" value="Prenyltrans"/>
    <property type="match status" value="1"/>
</dbReference>
<dbReference type="Proteomes" id="UP000593564">
    <property type="component" value="Unassembled WGS sequence"/>
</dbReference>
<accession>A0A7J7I2I4</accession>
<evidence type="ECO:0000256" key="8">
    <source>
        <dbReference type="ARBA" id="ARBA00030816"/>
    </source>
</evidence>
<dbReference type="InterPro" id="IPR001330">
    <property type="entry name" value="Prenyltrans"/>
</dbReference>
<keyword evidence="7" id="KW-0862">Zinc</keyword>
<evidence type="ECO:0000256" key="5">
    <source>
        <dbReference type="ARBA" id="ARBA00022723"/>
    </source>
</evidence>
<evidence type="ECO:0000256" key="7">
    <source>
        <dbReference type="ARBA" id="ARBA00022833"/>
    </source>
</evidence>
<dbReference type="GO" id="GO:0004663">
    <property type="term" value="F:Rab geranylgeranyltransferase activity"/>
    <property type="evidence" value="ECO:0007669"/>
    <property type="project" value="TreeGrafter"/>
</dbReference>
<feature type="compositionally biased region" description="Basic and acidic residues" evidence="10">
    <location>
        <begin position="29"/>
        <end position="46"/>
    </location>
</feature>
<proteinExistence type="inferred from homology"/>
<dbReference type="InterPro" id="IPR045089">
    <property type="entry name" value="PGGT1B-like"/>
</dbReference>
<dbReference type="AlphaFoldDB" id="A0A7J7I2I4"/>
<keyword evidence="4" id="KW-0808">Transferase</keyword>
<dbReference type="GO" id="GO:0046872">
    <property type="term" value="F:metal ion binding"/>
    <property type="evidence" value="ECO:0007669"/>
    <property type="project" value="UniProtKB-KW"/>
</dbReference>
<organism evidence="12 13">
    <name type="scientific">Camellia sinensis</name>
    <name type="common">Tea plant</name>
    <name type="synonym">Thea sinensis</name>
    <dbReference type="NCBI Taxonomy" id="4442"/>
    <lineage>
        <taxon>Eukaryota</taxon>
        <taxon>Viridiplantae</taxon>
        <taxon>Streptophyta</taxon>
        <taxon>Embryophyta</taxon>
        <taxon>Tracheophyta</taxon>
        <taxon>Spermatophyta</taxon>
        <taxon>Magnoliopsida</taxon>
        <taxon>eudicotyledons</taxon>
        <taxon>Gunneridae</taxon>
        <taxon>Pentapetalae</taxon>
        <taxon>asterids</taxon>
        <taxon>Ericales</taxon>
        <taxon>Theaceae</taxon>
        <taxon>Camellia</taxon>
    </lineage>
</organism>
<evidence type="ECO:0000256" key="6">
    <source>
        <dbReference type="ARBA" id="ARBA00022737"/>
    </source>
</evidence>
<evidence type="ECO:0000313" key="13">
    <source>
        <dbReference type="Proteomes" id="UP000593564"/>
    </source>
</evidence>
<evidence type="ECO:0000256" key="3">
    <source>
        <dbReference type="ARBA" id="ARBA00022602"/>
    </source>
</evidence>
<reference evidence="13" key="1">
    <citation type="journal article" date="2020" name="Nat. Commun.">
        <title>Genome assembly of wild tea tree DASZ reveals pedigree and selection history of tea varieties.</title>
        <authorList>
            <person name="Zhang W."/>
            <person name="Zhang Y."/>
            <person name="Qiu H."/>
            <person name="Guo Y."/>
            <person name="Wan H."/>
            <person name="Zhang X."/>
            <person name="Scossa F."/>
            <person name="Alseekh S."/>
            <person name="Zhang Q."/>
            <person name="Wang P."/>
            <person name="Xu L."/>
            <person name="Schmidt M.H."/>
            <person name="Jia X."/>
            <person name="Li D."/>
            <person name="Zhu A."/>
            <person name="Guo F."/>
            <person name="Chen W."/>
            <person name="Ni D."/>
            <person name="Usadel B."/>
            <person name="Fernie A.R."/>
            <person name="Wen W."/>
        </authorList>
    </citation>
    <scope>NUCLEOTIDE SEQUENCE [LARGE SCALE GENOMIC DNA]</scope>
    <source>
        <strain evidence="13">cv. G240</strain>
    </source>
</reference>
<comment type="similarity">
    <text evidence="2">Belongs to the protein prenyltransferase subunit beta family.</text>
</comment>
<dbReference type="PANTHER" id="PTHR11774">
    <property type="entry name" value="GERANYLGERANYL TRANSFERASE TYPE BETA SUBUNIT"/>
    <property type="match status" value="1"/>
</dbReference>
<sequence length="295" mass="33294">MTPGDPRGTGDLDQTSKKVGWPPENPRQWLERPAEGEGRLGERRSPAVMGNREEELARAWLRYHIYSESINARSFPLSAALRLFLGVSKSEQWAPYGRLGAVKNGQRMGELEVEKHVNYIFSVEKIYVALEHMTLDIGHDPHLLYTLSGIQVLALFDKMHILDIDKVSNCYRMKMDPFQVTWGEVDTRFSYIAICSLALLHSMDKINVDKAVKYFVSCKNLDGGFGCSPGAESHAAQRFLFLIACELIKLFPYCCMLALSRGCGEQNSRKTIYSHLHPTVRLPLGNSVKSQVPFL</sequence>
<evidence type="ECO:0000256" key="1">
    <source>
        <dbReference type="ARBA" id="ARBA00001947"/>
    </source>
</evidence>
<name>A0A7J7I2I4_CAMSI</name>
<keyword evidence="6" id="KW-0677">Repeat</keyword>
<reference evidence="12 13" key="2">
    <citation type="submission" date="2020-07" db="EMBL/GenBank/DDBJ databases">
        <title>Genome assembly of wild tea tree DASZ reveals pedigree and selection history of tea varieties.</title>
        <authorList>
            <person name="Zhang W."/>
        </authorList>
    </citation>
    <scope>NUCLEOTIDE SEQUENCE [LARGE SCALE GENOMIC DNA]</scope>
    <source>
        <strain evidence="13">cv. G240</strain>
        <tissue evidence="12">Leaf</tissue>
    </source>
</reference>
<feature type="domain" description="Prenyltransferase alpha-alpha toroid" evidence="11">
    <location>
        <begin position="118"/>
        <end position="251"/>
    </location>
</feature>
<evidence type="ECO:0000259" key="11">
    <source>
        <dbReference type="Pfam" id="PF00432"/>
    </source>
</evidence>
<gene>
    <name evidence="12" type="ORF">HYC85_000439</name>
</gene>
<evidence type="ECO:0000256" key="2">
    <source>
        <dbReference type="ARBA" id="ARBA00010497"/>
    </source>
</evidence>
<dbReference type="InterPro" id="IPR008930">
    <property type="entry name" value="Terpenoid_cyclase/PrenylTrfase"/>
</dbReference>
<comment type="caution">
    <text evidence="12">The sequence shown here is derived from an EMBL/GenBank/DDBJ whole genome shotgun (WGS) entry which is preliminary data.</text>
</comment>
<evidence type="ECO:0000256" key="10">
    <source>
        <dbReference type="SAM" id="MobiDB-lite"/>
    </source>
</evidence>
<dbReference type="Gene3D" id="1.50.10.20">
    <property type="match status" value="1"/>
</dbReference>
<keyword evidence="13" id="KW-1185">Reference proteome</keyword>
<evidence type="ECO:0000313" key="12">
    <source>
        <dbReference type="EMBL" id="KAF5959230.1"/>
    </source>
</evidence>
<protein>
    <recommendedName>
        <fullName evidence="8">Geranylgeranyl transferase type II subunit beta</fullName>
    </recommendedName>
    <alternativeName>
        <fullName evidence="9">Type II protein geranyl-geranyltransferase subunit beta</fullName>
    </alternativeName>
</protein>
<keyword evidence="5" id="KW-0479">Metal-binding</keyword>
<evidence type="ECO:0000256" key="4">
    <source>
        <dbReference type="ARBA" id="ARBA00022679"/>
    </source>
</evidence>
<dbReference type="PANTHER" id="PTHR11774:SF11">
    <property type="entry name" value="GERANYLGERANYL TRANSFERASE TYPE-2 SUBUNIT BETA"/>
    <property type="match status" value="1"/>
</dbReference>
<keyword evidence="3" id="KW-0637">Prenyltransferase</keyword>
<feature type="region of interest" description="Disordered" evidence="10">
    <location>
        <begin position="1"/>
        <end position="46"/>
    </location>
</feature>
<evidence type="ECO:0000256" key="9">
    <source>
        <dbReference type="ARBA" id="ARBA00032766"/>
    </source>
</evidence>
<dbReference type="EMBL" id="JACBKZ010000001">
    <property type="protein sequence ID" value="KAF5959230.1"/>
    <property type="molecule type" value="Genomic_DNA"/>
</dbReference>
<dbReference type="GO" id="GO:0005968">
    <property type="term" value="C:Rab-protein geranylgeranyltransferase complex"/>
    <property type="evidence" value="ECO:0007669"/>
    <property type="project" value="TreeGrafter"/>
</dbReference>